<accession>X1KF55</accession>
<comment type="caution">
    <text evidence="1">The sequence shown here is derived from an EMBL/GenBank/DDBJ whole genome shotgun (WGS) entry which is preliminary data.</text>
</comment>
<organism evidence="1">
    <name type="scientific">marine sediment metagenome</name>
    <dbReference type="NCBI Taxonomy" id="412755"/>
    <lineage>
        <taxon>unclassified sequences</taxon>
        <taxon>metagenomes</taxon>
        <taxon>ecological metagenomes</taxon>
    </lineage>
</organism>
<sequence>PDMIKRMGYADEFPEAQVHWLEMQGISRDWAEKYWFAHWEPPSIQAGYEMLHREDVDRPGQSIIDESELDMLYRTVEIPPYWREKLTKIAYLPYTRVDVRRMHDMGVLTDKELIQSYKDLGYDQVHAEKMADFTIRYNQQGDKELTKAQILAGYKEKIFSKADTKQFLLDIEYPDALADYLILMEDYKEAKDLQDDLLSNIKDRYQNNMADEFETRSRLNS</sequence>
<evidence type="ECO:0000313" key="1">
    <source>
        <dbReference type="EMBL" id="GAH88789.1"/>
    </source>
</evidence>
<feature type="non-terminal residue" evidence="1">
    <location>
        <position position="221"/>
    </location>
</feature>
<name>X1KF55_9ZZZZ</name>
<gene>
    <name evidence="1" type="ORF">S03H2_64014</name>
</gene>
<feature type="non-terminal residue" evidence="1">
    <location>
        <position position="1"/>
    </location>
</feature>
<proteinExistence type="predicted"/>
<dbReference type="EMBL" id="BARU01041531">
    <property type="protein sequence ID" value="GAH88789.1"/>
    <property type="molecule type" value="Genomic_DNA"/>
</dbReference>
<protein>
    <submittedName>
        <fullName evidence="1">Uncharacterized protein</fullName>
    </submittedName>
</protein>
<dbReference type="AlphaFoldDB" id="X1KF55"/>
<reference evidence="1" key="1">
    <citation type="journal article" date="2014" name="Front. Microbiol.">
        <title>High frequency of phylogenetically diverse reductive dehalogenase-homologous genes in deep subseafloor sedimentary metagenomes.</title>
        <authorList>
            <person name="Kawai M."/>
            <person name="Futagami T."/>
            <person name="Toyoda A."/>
            <person name="Takaki Y."/>
            <person name="Nishi S."/>
            <person name="Hori S."/>
            <person name="Arai W."/>
            <person name="Tsubouchi T."/>
            <person name="Morono Y."/>
            <person name="Uchiyama I."/>
            <person name="Ito T."/>
            <person name="Fujiyama A."/>
            <person name="Inagaki F."/>
            <person name="Takami H."/>
        </authorList>
    </citation>
    <scope>NUCLEOTIDE SEQUENCE</scope>
    <source>
        <strain evidence="1">Expedition CK06-06</strain>
    </source>
</reference>